<evidence type="ECO:0000313" key="3">
    <source>
        <dbReference type="Proteomes" id="UP001630127"/>
    </source>
</evidence>
<name>A0ABD3A343_9GENT</name>
<protein>
    <submittedName>
        <fullName evidence="2">Uncharacterized protein</fullName>
    </submittedName>
</protein>
<proteinExistence type="predicted"/>
<keyword evidence="3" id="KW-1185">Reference proteome</keyword>
<dbReference type="Proteomes" id="UP001630127">
    <property type="component" value="Unassembled WGS sequence"/>
</dbReference>
<comment type="caution">
    <text evidence="2">The sequence shown here is derived from an EMBL/GenBank/DDBJ whole genome shotgun (WGS) entry which is preliminary data.</text>
</comment>
<evidence type="ECO:0000256" key="1">
    <source>
        <dbReference type="SAM" id="MobiDB-lite"/>
    </source>
</evidence>
<dbReference type="EMBL" id="JBJUIK010000006">
    <property type="protein sequence ID" value="KAL3524980.1"/>
    <property type="molecule type" value="Genomic_DNA"/>
</dbReference>
<gene>
    <name evidence="2" type="ORF">ACH5RR_013352</name>
</gene>
<organism evidence="2 3">
    <name type="scientific">Cinchona calisaya</name>
    <dbReference type="NCBI Taxonomy" id="153742"/>
    <lineage>
        <taxon>Eukaryota</taxon>
        <taxon>Viridiplantae</taxon>
        <taxon>Streptophyta</taxon>
        <taxon>Embryophyta</taxon>
        <taxon>Tracheophyta</taxon>
        <taxon>Spermatophyta</taxon>
        <taxon>Magnoliopsida</taxon>
        <taxon>eudicotyledons</taxon>
        <taxon>Gunneridae</taxon>
        <taxon>Pentapetalae</taxon>
        <taxon>asterids</taxon>
        <taxon>lamiids</taxon>
        <taxon>Gentianales</taxon>
        <taxon>Rubiaceae</taxon>
        <taxon>Cinchonoideae</taxon>
        <taxon>Cinchoneae</taxon>
        <taxon>Cinchona</taxon>
    </lineage>
</organism>
<accession>A0ABD3A343</accession>
<evidence type="ECO:0000313" key="2">
    <source>
        <dbReference type="EMBL" id="KAL3524980.1"/>
    </source>
</evidence>
<feature type="compositionally biased region" description="Polar residues" evidence="1">
    <location>
        <begin position="28"/>
        <end position="47"/>
    </location>
</feature>
<feature type="region of interest" description="Disordered" evidence="1">
    <location>
        <begin position="28"/>
        <end position="82"/>
    </location>
</feature>
<dbReference type="AlphaFoldDB" id="A0ABD3A343"/>
<feature type="non-terminal residue" evidence="2">
    <location>
        <position position="82"/>
    </location>
</feature>
<sequence>MVAENFIGEVVDGRNIVEEENILRNKYPTTEDISTQSSNDFPANLQSKPPIISAVCSSTLMQPEGDQNEANTSKPGTSSALE</sequence>
<feature type="compositionally biased region" description="Polar residues" evidence="1">
    <location>
        <begin position="68"/>
        <end position="82"/>
    </location>
</feature>
<reference evidence="2 3" key="1">
    <citation type="submission" date="2024-11" db="EMBL/GenBank/DDBJ databases">
        <title>A near-complete genome assembly of Cinchona calisaya.</title>
        <authorList>
            <person name="Lian D.C."/>
            <person name="Zhao X.W."/>
            <person name="Wei L."/>
        </authorList>
    </citation>
    <scope>NUCLEOTIDE SEQUENCE [LARGE SCALE GENOMIC DNA]</scope>
    <source>
        <tissue evidence="2">Nenye</tissue>
    </source>
</reference>